<dbReference type="EMBL" id="CP097160">
    <property type="protein sequence ID" value="UQN14005.1"/>
    <property type="molecule type" value="Genomic_DNA"/>
</dbReference>
<name>A0ABY4MWC0_9MICO</name>
<dbReference type="InterPro" id="IPR029056">
    <property type="entry name" value="Ribokinase-like"/>
</dbReference>
<dbReference type="Gene3D" id="3.40.1190.20">
    <property type="match status" value="1"/>
</dbReference>
<comment type="similarity">
    <text evidence="1">Belongs to the carbohydrate kinase PfkB family.</text>
</comment>
<evidence type="ECO:0000256" key="6">
    <source>
        <dbReference type="PIRNR" id="PIRNR000535"/>
    </source>
</evidence>
<keyword evidence="5" id="KW-0067">ATP-binding</keyword>
<feature type="domain" description="Carbohydrate kinase PfkB" evidence="7">
    <location>
        <begin position="18"/>
        <end position="293"/>
    </location>
</feature>
<dbReference type="CDD" id="cd01164">
    <property type="entry name" value="FruK_PfkB_like"/>
    <property type="match status" value="1"/>
</dbReference>
<evidence type="ECO:0000259" key="7">
    <source>
        <dbReference type="Pfam" id="PF00294"/>
    </source>
</evidence>
<evidence type="ECO:0000256" key="2">
    <source>
        <dbReference type="ARBA" id="ARBA00022679"/>
    </source>
</evidence>
<proteinExistence type="inferred from homology"/>
<accession>A0ABY4MWC0</accession>
<evidence type="ECO:0000256" key="5">
    <source>
        <dbReference type="ARBA" id="ARBA00022840"/>
    </source>
</evidence>
<gene>
    <name evidence="8" type="ORF">M3M28_07995</name>
</gene>
<protein>
    <submittedName>
        <fullName evidence="8">1-phosphofructokinase family hexose kinase</fullName>
    </submittedName>
</protein>
<dbReference type="Pfam" id="PF00294">
    <property type="entry name" value="PfkB"/>
    <property type="match status" value="1"/>
</dbReference>
<dbReference type="InterPro" id="IPR002173">
    <property type="entry name" value="Carboh/pur_kinase_PfkB_CS"/>
</dbReference>
<sequence length="334" mass="34150">MSENTAHHIVTVTPAPAIDWTVTVSSFALGAVNRATTSTREASGKGVNVAWALHRAGIATRAIVPAGGNTAEFMATQFTAGGLGHEIIPIAREVRTNITLISPGESTKINEPGTPLDDAEWGSLSAAVELAAKSASIIALCGSLPSGSAADVYGRLIESVRARAPHVRIALDTSGEPLNQSVSAGPDLIKPNVDELAELTGRPLRSLGEVREAADHARELGAGAVLASLGGDGSMLVTADGAWVARAHDIPVVNTVGAGDALLAGFLADGNFDSESLRNAALWASSAVASPTTLFPVRDEFASRITVRDFATESTLASTALSEPAAPPATTPVN</sequence>
<reference evidence="8" key="1">
    <citation type="submission" date="2022-05" db="EMBL/GenBank/DDBJ databases">
        <title>Complete genome sequence of toluene-degrading Gulosibacter sediminis strain ACHW.36C.</title>
        <authorList>
            <person name="Wai A.C."/>
            <person name="Lai G.K."/>
            <person name="Griffin S.D."/>
            <person name="Leung F.C."/>
        </authorList>
    </citation>
    <scope>NUCLEOTIDE SEQUENCE [LARGE SCALE GENOMIC DNA]</scope>
    <source>
        <strain evidence="8">ACHW.36C</strain>
    </source>
</reference>
<keyword evidence="4" id="KW-0418">Kinase</keyword>
<dbReference type="NCBIfam" id="TIGR03168">
    <property type="entry name" value="1-PFK"/>
    <property type="match status" value="1"/>
</dbReference>
<dbReference type="InterPro" id="IPR017583">
    <property type="entry name" value="Tagatose/fructose_Pkinase"/>
</dbReference>
<dbReference type="PIRSF" id="PIRSF000535">
    <property type="entry name" value="1PFK/6PFK/LacC"/>
    <property type="match status" value="1"/>
</dbReference>
<dbReference type="PANTHER" id="PTHR46566">
    <property type="entry name" value="1-PHOSPHOFRUCTOKINASE-RELATED"/>
    <property type="match status" value="1"/>
</dbReference>
<dbReference type="PANTHER" id="PTHR46566:SF5">
    <property type="entry name" value="1-PHOSPHOFRUCTOKINASE"/>
    <property type="match status" value="1"/>
</dbReference>
<dbReference type="SUPFAM" id="SSF53613">
    <property type="entry name" value="Ribokinase-like"/>
    <property type="match status" value="1"/>
</dbReference>
<organism evidence="8">
    <name type="scientific">Gulosibacter sediminis</name>
    <dbReference type="NCBI Taxonomy" id="1729695"/>
    <lineage>
        <taxon>Bacteria</taxon>
        <taxon>Bacillati</taxon>
        <taxon>Actinomycetota</taxon>
        <taxon>Actinomycetes</taxon>
        <taxon>Micrococcales</taxon>
        <taxon>Microbacteriaceae</taxon>
        <taxon>Gulosibacter</taxon>
    </lineage>
</organism>
<keyword evidence="3" id="KW-0547">Nucleotide-binding</keyword>
<evidence type="ECO:0000256" key="1">
    <source>
        <dbReference type="ARBA" id="ARBA00010688"/>
    </source>
</evidence>
<keyword evidence="2 6" id="KW-0808">Transferase</keyword>
<evidence type="ECO:0000256" key="4">
    <source>
        <dbReference type="ARBA" id="ARBA00022777"/>
    </source>
</evidence>
<dbReference type="InterPro" id="IPR011611">
    <property type="entry name" value="PfkB_dom"/>
</dbReference>
<evidence type="ECO:0000313" key="8">
    <source>
        <dbReference type="EMBL" id="UQN14005.1"/>
    </source>
</evidence>
<dbReference type="PROSITE" id="PS00584">
    <property type="entry name" value="PFKB_KINASES_2"/>
    <property type="match status" value="1"/>
</dbReference>
<evidence type="ECO:0000256" key="3">
    <source>
        <dbReference type="ARBA" id="ARBA00022741"/>
    </source>
</evidence>